<accession>A0ACC2SRB1</accession>
<keyword evidence="2" id="KW-1185">Reference proteome</keyword>
<evidence type="ECO:0000313" key="1">
    <source>
        <dbReference type="EMBL" id="KAJ9064893.1"/>
    </source>
</evidence>
<comment type="caution">
    <text evidence="1">The sequence shown here is derived from an EMBL/GenBank/DDBJ whole genome shotgun (WGS) entry which is preliminary data.</text>
</comment>
<protein>
    <submittedName>
        <fullName evidence="1">Uncharacterized protein</fullName>
    </submittedName>
</protein>
<organism evidence="1 2">
    <name type="scientific">Entomophthora muscae</name>
    <dbReference type="NCBI Taxonomy" id="34485"/>
    <lineage>
        <taxon>Eukaryota</taxon>
        <taxon>Fungi</taxon>
        <taxon>Fungi incertae sedis</taxon>
        <taxon>Zoopagomycota</taxon>
        <taxon>Entomophthoromycotina</taxon>
        <taxon>Entomophthoromycetes</taxon>
        <taxon>Entomophthorales</taxon>
        <taxon>Entomophthoraceae</taxon>
        <taxon>Entomophthora</taxon>
    </lineage>
</organism>
<reference evidence="1" key="1">
    <citation type="submission" date="2022-04" db="EMBL/GenBank/DDBJ databases">
        <title>Genome of the entomopathogenic fungus Entomophthora muscae.</title>
        <authorList>
            <person name="Elya C."/>
            <person name="Lovett B.R."/>
            <person name="Lee E."/>
            <person name="Macias A.M."/>
            <person name="Hajek A.E."/>
            <person name="De Bivort B.L."/>
            <person name="Kasson M.T."/>
            <person name="De Fine Licht H.H."/>
            <person name="Stajich J.E."/>
        </authorList>
    </citation>
    <scope>NUCLEOTIDE SEQUENCE</scope>
    <source>
        <strain evidence="1">Berkeley</strain>
    </source>
</reference>
<evidence type="ECO:0000313" key="2">
    <source>
        <dbReference type="Proteomes" id="UP001165960"/>
    </source>
</evidence>
<name>A0ACC2SRB1_9FUNG</name>
<dbReference type="EMBL" id="QTSX02004404">
    <property type="protein sequence ID" value="KAJ9064893.1"/>
    <property type="molecule type" value="Genomic_DNA"/>
</dbReference>
<gene>
    <name evidence="1" type="ORF">DSO57_1025523</name>
</gene>
<proteinExistence type="predicted"/>
<dbReference type="Proteomes" id="UP001165960">
    <property type="component" value="Unassembled WGS sequence"/>
</dbReference>
<sequence length="109" mass="11909">MKPKFAALIRPEANTSMPALIAEAKHTEKLANMEYAAHNSNHSSNSNGREKSNGNKRQNTNHNNRNSNCNNGNCSQSTNRSCPKKEDTTKVNVKTAGLTRQQGSNQVGL</sequence>